<evidence type="ECO:0000256" key="2">
    <source>
        <dbReference type="SAM" id="SignalP"/>
    </source>
</evidence>
<keyword evidence="1" id="KW-1133">Transmembrane helix</keyword>
<feature type="transmembrane region" description="Helical" evidence="1">
    <location>
        <begin position="166"/>
        <end position="190"/>
    </location>
</feature>
<evidence type="ECO:0000313" key="4">
    <source>
        <dbReference type="Proteomes" id="UP000237000"/>
    </source>
</evidence>
<keyword evidence="2" id="KW-0732">Signal</keyword>
<dbReference type="OrthoDB" id="1751769at2759"/>
<dbReference type="AlphaFoldDB" id="A0A2P5CSN2"/>
<protein>
    <recommendedName>
        <fullName evidence="5">GAG-pre-integrase domain-containing protein</fullName>
    </recommendedName>
</protein>
<sequence length="198" mass="22721">FLMVQCQMWFNVFLVLKLTYNLLSISKLTKDLRCITQFSSTYCVFQDLKSGKTISNGKDCAGLYLLKVTSNPKKQAHHTSVSLSVFSNLSNKKVQFCWGILDPNFQYLRKLLPTLFKNVNSKLLQCEICQFLKHVRSNYPIQGYKSSHPFTMIHSDIWGLSRVKMFLILGGFCPLLMIILGSCGVFQGTWDNTSKFLY</sequence>
<proteinExistence type="predicted"/>
<name>A0A2P5CSN2_TREOI</name>
<evidence type="ECO:0000313" key="3">
    <source>
        <dbReference type="EMBL" id="PON64047.1"/>
    </source>
</evidence>
<evidence type="ECO:0008006" key="5">
    <source>
        <dbReference type="Google" id="ProtNLM"/>
    </source>
</evidence>
<organism evidence="3 4">
    <name type="scientific">Trema orientale</name>
    <name type="common">Charcoal tree</name>
    <name type="synonym">Celtis orientalis</name>
    <dbReference type="NCBI Taxonomy" id="63057"/>
    <lineage>
        <taxon>Eukaryota</taxon>
        <taxon>Viridiplantae</taxon>
        <taxon>Streptophyta</taxon>
        <taxon>Embryophyta</taxon>
        <taxon>Tracheophyta</taxon>
        <taxon>Spermatophyta</taxon>
        <taxon>Magnoliopsida</taxon>
        <taxon>eudicotyledons</taxon>
        <taxon>Gunneridae</taxon>
        <taxon>Pentapetalae</taxon>
        <taxon>rosids</taxon>
        <taxon>fabids</taxon>
        <taxon>Rosales</taxon>
        <taxon>Cannabaceae</taxon>
        <taxon>Trema</taxon>
    </lineage>
</organism>
<feature type="chain" id="PRO_5015182637" description="GAG-pre-integrase domain-containing protein" evidence="2">
    <location>
        <begin position="25"/>
        <end position="198"/>
    </location>
</feature>
<keyword evidence="1" id="KW-0812">Transmembrane</keyword>
<accession>A0A2P5CSN2</accession>
<dbReference type="EMBL" id="JXTC01000331">
    <property type="protein sequence ID" value="PON64047.1"/>
    <property type="molecule type" value="Genomic_DNA"/>
</dbReference>
<gene>
    <name evidence="3" type="ORF">TorRG33x02_273980</name>
</gene>
<dbReference type="InParanoid" id="A0A2P5CSN2"/>
<reference evidence="4" key="1">
    <citation type="submission" date="2016-06" db="EMBL/GenBank/DDBJ databases">
        <title>Parallel loss of symbiosis genes in relatives of nitrogen-fixing non-legume Parasponia.</title>
        <authorList>
            <person name="Van Velzen R."/>
            <person name="Holmer R."/>
            <person name="Bu F."/>
            <person name="Rutten L."/>
            <person name="Van Zeijl A."/>
            <person name="Liu W."/>
            <person name="Santuari L."/>
            <person name="Cao Q."/>
            <person name="Sharma T."/>
            <person name="Shen D."/>
            <person name="Roswanjaya Y."/>
            <person name="Wardhani T."/>
            <person name="Kalhor M.S."/>
            <person name="Jansen J."/>
            <person name="Van den Hoogen J."/>
            <person name="Gungor B."/>
            <person name="Hartog M."/>
            <person name="Hontelez J."/>
            <person name="Verver J."/>
            <person name="Yang W.-C."/>
            <person name="Schijlen E."/>
            <person name="Repin R."/>
            <person name="Schilthuizen M."/>
            <person name="Schranz E."/>
            <person name="Heidstra R."/>
            <person name="Miyata K."/>
            <person name="Fedorova E."/>
            <person name="Kohlen W."/>
            <person name="Bisseling T."/>
            <person name="Smit S."/>
            <person name="Geurts R."/>
        </authorList>
    </citation>
    <scope>NUCLEOTIDE SEQUENCE [LARGE SCALE GENOMIC DNA]</scope>
    <source>
        <strain evidence="4">cv. RG33-2</strain>
    </source>
</reference>
<keyword evidence="4" id="KW-1185">Reference proteome</keyword>
<evidence type="ECO:0000256" key="1">
    <source>
        <dbReference type="SAM" id="Phobius"/>
    </source>
</evidence>
<comment type="caution">
    <text evidence="3">The sequence shown here is derived from an EMBL/GenBank/DDBJ whole genome shotgun (WGS) entry which is preliminary data.</text>
</comment>
<dbReference type="Proteomes" id="UP000237000">
    <property type="component" value="Unassembled WGS sequence"/>
</dbReference>
<feature type="signal peptide" evidence="2">
    <location>
        <begin position="1"/>
        <end position="24"/>
    </location>
</feature>
<feature type="non-terminal residue" evidence="3">
    <location>
        <position position="1"/>
    </location>
</feature>
<keyword evidence="1" id="KW-0472">Membrane</keyword>